<reference evidence="1 2" key="1">
    <citation type="submission" date="2019-05" db="EMBL/GenBank/DDBJ databases">
        <title>Another draft genome of Portunus trituberculatus and its Hox gene families provides insights of decapod evolution.</title>
        <authorList>
            <person name="Jeong J.-H."/>
            <person name="Song I."/>
            <person name="Kim S."/>
            <person name="Choi T."/>
            <person name="Kim D."/>
            <person name="Ryu S."/>
            <person name="Kim W."/>
        </authorList>
    </citation>
    <scope>NUCLEOTIDE SEQUENCE [LARGE SCALE GENOMIC DNA]</scope>
    <source>
        <tissue evidence="1">Muscle</tissue>
    </source>
</reference>
<sequence>MSCSRSPRVRGNAGQTTVADDVLPHETNTLEMSHHYSAVDPQHSEREKKKELLSCLLEVTQSWRYSTLSYLACVYV</sequence>
<organism evidence="1 2">
    <name type="scientific">Portunus trituberculatus</name>
    <name type="common">Swimming crab</name>
    <name type="synonym">Neptunus trituberculatus</name>
    <dbReference type="NCBI Taxonomy" id="210409"/>
    <lineage>
        <taxon>Eukaryota</taxon>
        <taxon>Metazoa</taxon>
        <taxon>Ecdysozoa</taxon>
        <taxon>Arthropoda</taxon>
        <taxon>Crustacea</taxon>
        <taxon>Multicrustacea</taxon>
        <taxon>Malacostraca</taxon>
        <taxon>Eumalacostraca</taxon>
        <taxon>Eucarida</taxon>
        <taxon>Decapoda</taxon>
        <taxon>Pleocyemata</taxon>
        <taxon>Brachyura</taxon>
        <taxon>Eubrachyura</taxon>
        <taxon>Portunoidea</taxon>
        <taxon>Portunidae</taxon>
        <taxon>Portuninae</taxon>
        <taxon>Portunus</taxon>
    </lineage>
</organism>
<dbReference type="AlphaFoldDB" id="A0A5B7EG48"/>
<evidence type="ECO:0000313" key="1">
    <source>
        <dbReference type="EMBL" id="MPC32003.1"/>
    </source>
</evidence>
<proteinExistence type="predicted"/>
<dbReference type="EMBL" id="VSRR010002543">
    <property type="protein sequence ID" value="MPC32003.1"/>
    <property type="molecule type" value="Genomic_DNA"/>
</dbReference>
<name>A0A5B7EG48_PORTR</name>
<dbReference type="Proteomes" id="UP000324222">
    <property type="component" value="Unassembled WGS sequence"/>
</dbReference>
<protein>
    <submittedName>
        <fullName evidence="1">Uncharacterized protein</fullName>
    </submittedName>
</protein>
<evidence type="ECO:0000313" key="2">
    <source>
        <dbReference type="Proteomes" id="UP000324222"/>
    </source>
</evidence>
<comment type="caution">
    <text evidence="1">The sequence shown here is derived from an EMBL/GenBank/DDBJ whole genome shotgun (WGS) entry which is preliminary data.</text>
</comment>
<gene>
    <name evidence="1" type="ORF">E2C01_025306</name>
</gene>
<keyword evidence="2" id="KW-1185">Reference proteome</keyword>
<accession>A0A5B7EG48</accession>